<gene>
    <name evidence="3" type="ORF">K7C98_04920</name>
</gene>
<dbReference type="RefSeq" id="WP_224190336.1">
    <property type="nucleotide sequence ID" value="NZ_JAIRAU010000001.1"/>
</dbReference>
<dbReference type="InterPro" id="IPR013538">
    <property type="entry name" value="ASHA1/2-like_C"/>
</dbReference>
<dbReference type="Pfam" id="PF08327">
    <property type="entry name" value="AHSA1"/>
    <property type="match status" value="2"/>
</dbReference>
<keyword evidence="4" id="KW-1185">Reference proteome</keyword>
<comment type="caution">
    <text evidence="3">The sequence shown here is derived from an EMBL/GenBank/DDBJ whole genome shotgun (WGS) entry which is preliminary data.</text>
</comment>
<dbReference type="Gene3D" id="3.30.530.20">
    <property type="match status" value="2"/>
</dbReference>
<feature type="domain" description="Activator of Hsp90 ATPase homologue 1/2-like C-terminal" evidence="2">
    <location>
        <begin position="206"/>
        <end position="318"/>
    </location>
</feature>
<dbReference type="Proteomes" id="UP001139031">
    <property type="component" value="Unassembled WGS sequence"/>
</dbReference>
<organism evidence="3 4">
    <name type="scientific">Nannocystis pusilla</name>
    <dbReference type="NCBI Taxonomy" id="889268"/>
    <lineage>
        <taxon>Bacteria</taxon>
        <taxon>Pseudomonadati</taxon>
        <taxon>Myxococcota</taxon>
        <taxon>Polyangia</taxon>
        <taxon>Nannocystales</taxon>
        <taxon>Nannocystaceae</taxon>
        <taxon>Nannocystis</taxon>
    </lineage>
</organism>
<accession>A0ABS7TK42</accession>
<sequence length="343" mass="38243">MSEHGQILAPGTVRLERMLPGPIERVWRYLVDSDKRARWLAAGEWELRPGGRAEFRFDHASLSAEKLTPERHKGSEGATGTEAVLACDPPRLLRLTWGGPDEPADVLFELTPVDGRVRLVVTTRRLRSREELLGTAAGWHAHLAVLEDVLAEQTPRGFWSTHEVAEQGYERRMQVMDEYFRWSAGVGREVRDHGGSWSSSIRRRLDASIERVWAAWTDPEIIPKWFGKPAGTFAVGGTVVLDLAQPHPTTCKILACEPPTRLRTTWNYGDLGDSEVELRLTRGDVGTLLELEHFTCRTADEARGTGSGWEVAVLHLDTFLRGLAPPSDVMHPAMAHAWTVAPA</sequence>
<comment type="similarity">
    <text evidence="1">Belongs to the AHA1 family.</text>
</comment>
<proteinExistence type="inferred from homology"/>
<dbReference type="EMBL" id="JAIRAU010000001">
    <property type="protein sequence ID" value="MBZ5708590.1"/>
    <property type="molecule type" value="Genomic_DNA"/>
</dbReference>
<dbReference type="CDD" id="cd08899">
    <property type="entry name" value="SRPBCC_CalC_Aha1-like_6"/>
    <property type="match status" value="1"/>
</dbReference>
<protein>
    <submittedName>
        <fullName evidence="3">SRPBCC domain-containing protein</fullName>
    </submittedName>
</protein>
<evidence type="ECO:0000259" key="2">
    <source>
        <dbReference type="Pfam" id="PF08327"/>
    </source>
</evidence>
<dbReference type="InterPro" id="IPR023393">
    <property type="entry name" value="START-like_dom_sf"/>
</dbReference>
<feature type="domain" description="Activator of Hsp90 ATPase homologue 1/2-like C-terminal" evidence="2">
    <location>
        <begin position="22"/>
        <end position="150"/>
    </location>
</feature>
<name>A0ABS7TK42_9BACT</name>
<evidence type="ECO:0000256" key="1">
    <source>
        <dbReference type="ARBA" id="ARBA00006817"/>
    </source>
</evidence>
<evidence type="ECO:0000313" key="3">
    <source>
        <dbReference type="EMBL" id="MBZ5708590.1"/>
    </source>
</evidence>
<reference evidence="3" key="1">
    <citation type="submission" date="2021-08" db="EMBL/GenBank/DDBJ databases">
        <authorList>
            <person name="Stevens D.C."/>
        </authorList>
    </citation>
    <scope>NUCLEOTIDE SEQUENCE</scope>
    <source>
        <strain evidence="3">DSM 53165</strain>
    </source>
</reference>
<dbReference type="SUPFAM" id="SSF55961">
    <property type="entry name" value="Bet v1-like"/>
    <property type="match status" value="2"/>
</dbReference>
<evidence type="ECO:0000313" key="4">
    <source>
        <dbReference type="Proteomes" id="UP001139031"/>
    </source>
</evidence>